<feature type="transmembrane region" description="Helical" evidence="6">
    <location>
        <begin position="171"/>
        <end position="193"/>
    </location>
</feature>
<dbReference type="InterPro" id="IPR005829">
    <property type="entry name" value="Sugar_transporter_CS"/>
</dbReference>
<reference evidence="8 9" key="1">
    <citation type="journal article" date="2023" name="Antonie Van Leeuwenhoek">
        <title>Unveiling the genomic potential of a novel thermostable glycoside hydrolases producing Neobacillus sedimentimangrovi UE25.</title>
        <authorList>
            <person name="Ejaz U."/>
            <person name="Saleem F."/>
            <person name="Rashid R."/>
            <person name="Hasan K.A."/>
            <person name="Syed M.N."/>
            <person name="Sohail M."/>
        </authorList>
    </citation>
    <scope>NUCLEOTIDE SEQUENCE [LARGE SCALE GENOMIC DNA]</scope>
    <source>
        <strain evidence="8 9">UE25</strain>
    </source>
</reference>
<keyword evidence="5 6" id="KW-0472">Membrane</keyword>
<dbReference type="EMBL" id="JAJODE010000008">
    <property type="protein sequence ID" value="MCD4838110.1"/>
    <property type="molecule type" value="Genomic_DNA"/>
</dbReference>
<evidence type="ECO:0000256" key="3">
    <source>
        <dbReference type="ARBA" id="ARBA00022692"/>
    </source>
</evidence>
<dbReference type="InterPro" id="IPR020846">
    <property type="entry name" value="MFS_dom"/>
</dbReference>
<feature type="transmembrane region" description="Helical" evidence="6">
    <location>
        <begin position="81"/>
        <end position="101"/>
    </location>
</feature>
<dbReference type="InterPro" id="IPR052528">
    <property type="entry name" value="Sugar_transport-like"/>
</dbReference>
<feature type="transmembrane region" description="Helical" evidence="6">
    <location>
        <begin position="379"/>
        <end position="397"/>
    </location>
</feature>
<feature type="transmembrane region" description="Helical" evidence="6">
    <location>
        <begin position="230"/>
        <end position="247"/>
    </location>
</feature>
<name>A0ABS8QFY3_9BACI</name>
<feature type="transmembrane region" description="Helical" evidence="6">
    <location>
        <begin position="54"/>
        <end position="74"/>
    </location>
</feature>
<feature type="domain" description="Major facilitator superfamily (MFS) profile" evidence="7">
    <location>
        <begin position="16"/>
        <end position="405"/>
    </location>
</feature>
<dbReference type="Proteomes" id="UP001162836">
    <property type="component" value="Unassembled WGS sequence"/>
</dbReference>
<evidence type="ECO:0000256" key="1">
    <source>
        <dbReference type="ARBA" id="ARBA00004651"/>
    </source>
</evidence>
<comment type="caution">
    <text evidence="8">The sequence shown here is derived from an EMBL/GenBank/DDBJ whole genome shotgun (WGS) entry which is preliminary data.</text>
</comment>
<feature type="transmembrane region" description="Helical" evidence="6">
    <location>
        <begin position="253"/>
        <end position="272"/>
    </location>
</feature>
<feature type="transmembrane region" description="Helical" evidence="6">
    <location>
        <begin position="107"/>
        <end position="129"/>
    </location>
</feature>
<dbReference type="PROSITE" id="PS50850">
    <property type="entry name" value="MFS"/>
    <property type="match status" value="1"/>
</dbReference>
<keyword evidence="9" id="KW-1185">Reference proteome</keyword>
<protein>
    <submittedName>
        <fullName evidence="8">MFS transporter</fullName>
    </submittedName>
</protein>
<comment type="subcellular location">
    <subcellularLocation>
        <location evidence="1">Cell membrane</location>
        <topology evidence="1">Multi-pass membrane protein</topology>
    </subcellularLocation>
</comment>
<gene>
    <name evidence="8" type="ORF">LRS37_04340</name>
</gene>
<evidence type="ECO:0000256" key="5">
    <source>
        <dbReference type="ARBA" id="ARBA00023136"/>
    </source>
</evidence>
<sequence length="405" mass="45253">MAKKFKFLGDVEITKDLTLLLIIGGLYSLSVALSNTFVNIYLWKQTGEFTDLALYNLSIVVLQPLTFILAGRWAKKIDRVIVLRIGVIFLALFYAAVLITGTNASSYLLLLGSLLGIGYGFYWLAYNVLTFEITEPETRDFFNGFLGILSSFGGMIGPIAAGIIITKFEKFTGYTIIFGLSLGLFALAVLLSFSLKRRPAKGKYCFKRIIEERKQNENWRLVTNAHFFQGLREGTFLFVISVFVYIATGSEMALGTFGLLNSGISFIAYYFASRYIKKSFRKKAILIGGILLYAAVLLIVWDVSYVKLLIYAGTIAIAYPLLLVPYNSTTYDVIGIGWKAAEMRIEYIVVREIFLNSGRIVSILAFLAAVTLFNEEKSIPILLLLLGAGHTLIYLFIKRVQLPVT</sequence>
<evidence type="ECO:0000256" key="4">
    <source>
        <dbReference type="ARBA" id="ARBA00022989"/>
    </source>
</evidence>
<dbReference type="PANTHER" id="PTHR23526:SF2">
    <property type="entry name" value="MAJOR FACILITATOR SUPERFAMILY (MFS) PROFILE DOMAIN-CONTAINING PROTEIN"/>
    <property type="match status" value="1"/>
</dbReference>
<proteinExistence type="predicted"/>
<keyword evidence="2" id="KW-0813">Transport</keyword>
<dbReference type="SUPFAM" id="SSF103473">
    <property type="entry name" value="MFS general substrate transporter"/>
    <property type="match status" value="1"/>
</dbReference>
<feature type="transmembrane region" description="Helical" evidence="6">
    <location>
        <begin position="308"/>
        <end position="326"/>
    </location>
</feature>
<evidence type="ECO:0000259" key="7">
    <source>
        <dbReference type="PROSITE" id="PS50850"/>
    </source>
</evidence>
<organism evidence="8 9">
    <name type="scientific">Neobacillus sedimentimangrovi</name>
    <dbReference type="NCBI Taxonomy" id="2699460"/>
    <lineage>
        <taxon>Bacteria</taxon>
        <taxon>Bacillati</taxon>
        <taxon>Bacillota</taxon>
        <taxon>Bacilli</taxon>
        <taxon>Bacillales</taxon>
        <taxon>Bacillaceae</taxon>
        <taxon>Neobacillus</taxon>
    </lineage>
</organism>
<dbReference type="Gene3D" id="1.20.1250.20">
    <property type="entry name" value="MFS general substrate transporter like domains"/>
    <property type="match status" value="1"/>
</dbReference>
<feature type="transmembrane region" description="Helical" evidence="6">
    <location>
        <begin position="20"/>
        <end position="42"/>
    </location>
</feature>
<dbReference type="Pfam" id="PF07690">
    <property type="entry name" value="MFS_1"/>
    <property type="match status" value="1"/>
</dbReference>
<dbReference type="InterPro" id="IPR036259">
    <property type="entry name" value="MFS_trans_sf"/>
</dbReference>
<dbReference type="PROSITE" id="PS00217">
    <property type="entry name" value="SUGAR_TRANSPORT_2"/>
    <property type="match status" value="1"/>
</dbReference>
<evidence type="ECO:0000313" key="8">
    <source>
        <dbReference type="EMBL" id="MCD4838110.1"/>
    </source>
</evidence>
<dbReference type="InterPro" id="IPR011701">
    <property type="entry name" value="MFS"/>
</dbReference>
<evidence type="ECO:0000256" key="2">
    <source>
        <dbReference type="ARBA" id="ARBA00022448"/>
    </source>
</evidence>
<evidence type="ECO:0000313" key="9">
    <source>
        <dbReference type="Proteomes" id="UP001162836"/>
    </source>
</evidence>
<evidence type="ECO:0000256" key="6">
    <source>
        <dbReference type="SAM" id="Phobius"/>
    </source>
</evidence>
<dbReference type="PANTHER" id="PTHR23526">
    <property type="entry name" value="INTEGRAL MEMBRANE TRANSPORT PROTEIN-RELATED"/>
    <property type="match status" value="1"/>
</dbReference>
<feature type="transmembrane region" description="Helical" evidence="6">
    <location>
        <begin position="284"/>
        <end position="302"/>
    </location>
</feature>
<keyword evidence="3 6" id="KW-0812">Transmembrane</keyword>
<dbReference type="RefSeq" id="WP_038536167.1">
    <property type="nucleotide sequence ID" value="NZ_JAAFZF010000013.1"/>
</dbReference>
<feature type="transmembrane region" description="Helical" evidence="6">
    <location>
        <begin position="353"/>
        <end position="373"/>
    </location>
</feature>
<keyword evidence="4 6" id="KW-1133">Transmembrane helix</keyword>
<accession>A0ABS8QFY3</accession>
<feature type="transmembrane region" description="Helical" evidence="6">
    <location>
        <begin position="141"/>
        <end position="165"/>
    </location>
</feature>